<dbReference type="AlphaFoldDB" id="A0A0V0GV13"/>
<organism evidence="1">
    <name type="scientific">Solanum chacoense</name>
    <name type="common">Chaco potato</name>
    <dbReference type="NCBI Taxonomy" id="4108"/>
    <lineage>
        <taxon>Eukaryota</taxon>
        <taxon>Viridiplantae</taxon>
        <taxon>Streptophyta</taxon>
        <taxon>Embryophyta</taxon>
        <taxon>Tracheophyta</taxon>
        <taxon>Spermatophyta</taxon>
        <taxon>Magnoliopsida</taxon>
        <taxon>eudicotyledons</taxon>
        <taxon>Gunneridae</taxon>
        <taxon>Pentapetalae</taxon>
        <taxon>asterids</taxon>
        <taxon>lamiids</taxon>
        <taxon>Solanales</taxon>
        <taxon>Solanaceae</taxon>
        <taxon>Solanoideae</taxon>
        <taxon>Solaneae</taxon>
        <taxon>Solanum</taxon>
    </lineage>
</organism>
<reference evidence="1" key="1">
    <citation type="submission" date="2015-12" db="EMBL/GenBank/DDBJ databases">
        <title>Gene expression during late stages of embryo sac development: a critical building block for successful pollen-pistil interactions.</title>
        <authorList>
            <person name="Liu Y."/>
            <person name="Joly V."/>
            <person name="Sabar M."/>
            <person name="Matton D.P."/>
        </authorList>
    </citation>
    <scope>NUCLEOTIDE SEQUENCE</scope>
</reference>
<evidence type="ECO:0000313" key="1">
    <source>
        <dbReference type="EMBL" id="JAP11754.1"/>
    </source>
</evidence>
<proteinExistence type="predicted"/>
<protein>
    <submittedName>
        <fullName evidence="1">Putative ovule protein</fullName>
    </submittedName>
</protein>
<name>A0A0V0GV13_SOLCH</name>
<dbReference type="EMBL" id="GEDG01030755">
    <property type="protein sequence ID" value="JAP11754.1"/>
    <property type="molecule type" value="Transcribed_RNA"/>
</dbReference>
<sequence length="65" mass="7958">MLRFHRRREIAKCLYEMFAKFLSPNSNFTGLIFTQDYAYVWSNVEKEKPRMIQVFFLRIQSCDKD</sequence>
<accession>A0A0V0GV13</accession>